<dbReference type="PANTHER" id="PTHR31902:SF14">
    <property type="entry name" value="ACTIN PATCHES DISTAL PROTEIN 1"/>
    <property type="match status" value="1"/>
</dbReference>
<dbReference type="Gene3D" id="3.40.30.10">
    <property type="entry name" value="Glutaredoxin"/>
    <property type="match status" value="1"/>
</dbReference>
<feature type="compositionally biased region" description="Low complexity" evidence="1">
    <location>
        <begin position="365"/>
        <end position="377"/>
    </location>
</feature>
<feature type="region of interest" description="Disordered" evidence="1">
    <location>
        <begin position="194"/>
        <end position="227"/>
    </location>
</feature>
<proteinExistence type="predicted"/>
<feature type="region of interest" description="Disordered" evidence="1">
    <location>
        <begin position="357"/>
        <end position="381"/>
    </location>
</feature>
<evidence type="ECO:0000256" key="1">
    <source>
        <dbReference type="SAM" id="MobiDB-lite"/>
    </source>
</evidence>
<organism evidence="2 3">
    <name type="scientific">Chlorella vulgaris</name>
    <name type="common">Green alga</name>
    <dbReference type="NCBI Taxonomy" id="3077"/>
    <lineage>
        <taxon>Eukaryota</taxon>
        <taxon>Viridiplantae</taxon>
        <taxon>Chlorophyta</taxon>
        <taxon>core chlorophytes</taxon>
        <taxon>Trebouxiophyceae</taxon>
        <taxon>Chlorellales</taxon>
        <taxon>Chlorellaceae</taxon>
        <taxon>Chlorella clade</taxon>
        <taxon>Chlorella</taxon>
    </lineage>
</organism>
<feature type="compositionally biased region" description="Low complexity" evidence="1">
    <location>
        <begin position="197"/>
        <end position="227"/>
    </location>
</feature>
<evidence type="ECO:0000313" key="3">
    <source>
        <dbReference type="Proteomes" id="UP001055712"/>
    </source>
</evidence>
<dbReference type="EMBL" id="SIDB01000002">
    <property type="protein sequence ID" value="KAI3436795.1"/>
    <property type="molecule type" value="Genomic_DNA"/>
</dbReference>
<reference evidence="2" key="1">
    <citation type="journal article" date="2019" name="Plant J.">
        <title>Chlorella vulgaris genome assembly and annotation reveals the molecular basis for metabolic acclimation to high light conditions.</title>
        <authorList>
            <person name="Cecchin M."/>
            <person name="Marcolungo L."/>
            <person name="Rossato M."/>
            <person name="Girolomoni L."/>
            <person name="Cosentino E."/>
            <person name="Cuine S."/>
            <person name="Li-Beisson Y."/>
            <person name="Delledonne M."/>
            <person name="Ballottari M."/>
        </authorList>
    </citation>
    <scope>NUCLEOTIDE SEQUENCE</scope>
    <source>
        <strain evidence="2">211/11P</strain>
    </source>
</reference>
<reference evidence="2" key="2">
    <citation type="submission" date="2020-11" db="EMBL/GenBank/DDBJ databases">
        <authorList>
            <person name="Cecchin M."/>
            <person name="Marcolungo L."/>
            <person name="Rossato M."/>
            <person name="Girolomoni L."/>
            <person name="Cosentino E."/>
            <person name="Cuine S."/>
            <person name="Li-Beisson Y."/>
            <person name="Delledonne M."/>
            <person name="Ballottari M."/>
        </authorList>
    </citation>
    <scope>NUCLEOTIDE SEQUENCE</scope>
    <source>
        <strain evidence="2">211/11P</strain>
        <tissue evidence="2">Whole cell</tissue>
    </source>
</reference>
<dbReference type="Pfam" id="PF06999">
    <property type="entry name" value="Suc_Fer-like"/>
    <property type="match status" value="1"/>
</dbReference>
<sequence>MKLQARQAAGLAAKAGEVLAAARPGSVNQYQHHICVQLPRPADHMTSSAAAAAPGAWWPPLIEKEQAVVEVFAAIAQHAELFDGKVKVTAIEELGRSGPPPGTVNLCAWPASLRFDSLPVDKIGLAVALAVTESSIAQLPYKAREYKAVTAHMAPMPNLALLVCCHAARDTRCGKLGPPLAATLQRLVQQRGLDQEPPSLSASANDPAAASDSQPSSRSSGASPSTALPRVQVFGTSHIGGHKYAGNVLCYGAEHPCDGDWFGGVNSGNAEAFMEAILGIELGVDGGAEDPALRPYWRGRLGLTKEEQLELWEQARNKLAIVLLVLYDASRCGGPRIKAVPTCMVLLHSAAEQGGGVEEVDDAALEQGSGSEEAGSQGDDELERLLDERWSKLRQLGQRPER</sequence>
<gene>
    <name evidence="2" type="ORF">D9Q98_006206</name>
</gene>
<name>A0A9D4TX36_CHLVU</name>
<dbReference type="InterPro" id="IPR009737">
    <property type="entry name" value="Aim32/Apd1-like"/>
</dbReference>
<keyword evidence="3" id="KW-1185">Reference proteome</keyword>
<evidence type="ECO:0000313" key="2">
    <source>
        <dbReference type="EMBL" id="KAI3436795.1"/>
    </source>
</evidence>
<dbReference type="AlphaFoldDB" id="A0A9D4TX36"/>
<comment type="caution">
    <text evidence="2">The sequence shown here is derived from an EMBL/GenBank/DDBJ whole genome shotgun (WGS) entry which is preliminary data.</text>
</comment>
<protein>
    <submittedName>
        <fullName evidence="2">Uncharacterized protein</fullName>
    </submittedName>
</protein>
<dbReference type="OrthoDB" id="10253744at2759"/>
<dbReference type="Proteomes" id="UP001055712">
    <property type="component" value="Unassembled WGS sequence"/>
</dbReference>
<accession>A0A9D4TX36</accession>
<dbReference type="PANTHER" id="PTHR31902">
    <property type="entry name" value="ACTIN PATCHES DISTAL PROTEIN 1"/>
    <property type="match status" value="1"/>
</dbReference>